<organism evidence="2 3">
    <name type="scientific">Apiospora marii</name>
    <dbReference type="NCBI Taxonomy" id="335849"/>
    <lineage>
        <taxon>Eukaryota</taxon>
        <taxon>Fungi</taxon>
        <taxon>Dikarya</taxon>
        <taxon>Ascomycota</taxon>
        <taxon>Pezizomycotina</taxon>
        <taxon>Sordariomycetes</taxon>
        <taxon>Xylariomycetidae</taxon>
        <taxon>Amphisphaeriales</taxon>
        <taxon>Apiosporaceae</taxon>
        <taxon>Apiospora</taxon>
    </lineage>
</organism>
<comment type="caution">
    <text evidence="2">The sequence shown here is derived from an EMBL/GenBank/DDBJ whole genome shotgun (WGS) entry which is preliminary data.</text>
</comment>
<name>A0ABR1RZH8_9PEZI</name>
<dbReference type="Proteomes" id="UP001396898">
    <property type="component" value="Unassembled WGS sequence"/>
</dbReference>
<accession>A0ABR1RZH8</accession>
<protein>
    <submittedName>
        <fullName evidence="2">Uncharacterized protein</fullName>
    </submittedName>
</protein>
<reference evidence="2 3" key="1">
    <citation type="submission" date="2023-01" db="EMBL/GenBank/DDBJ databases">
        <title>Analysis of 21 Apiospora genomes using comparative genomics revels a genus with tremendous synthesis potential of carbohydrate active enzymes and secondary metabolites.</title>
        <authorList>
            <person name="Sorensen T."/>
        </authorList>
    </citation>
    <scope>NUCLEOTIDE SEQUENCE [LARGE SCALE GENOMIC DNA]</scope>
    <source>
        <strain evidence="2 3">CBS 20057</strain>
    </source>
</reference>
<dbReference type="EMBL" id="JAQQWI010000008">
    <property type="protein sequence ID" value="KAK8023325.1"/>
    <property type="molecule type" value="Genomic_DNA"/>
</dbReference>
<evidence type="ECO:0000256" key="1">
    <source>
        <dbReference type="SAM" id="MobiDB-lite"/>
    </source>
</evidence>
<gene>
    <name evidence="2" type="ORF">PG991_006564</name>
</gene>
<proteinExistence type="predicted"/>
<keyword evidence="3" id="KW-1185">Reference proteome</keyword>
<evidence type="ECO:0000313" key="3">
    <source>
        <dbReference type="Proteomes" id="UP001396898"/>
    </source>
</evidence>
<sequence length="66" mass="7055">MSARSSEMPRIYPGPQAEVHGRRPKVAPERNQGVGESSRCQVGTVRAAGETATLNAMTQQATETTL</sequence>
<feature type="region of interest" description="Disordered" evidence="1">
    <location>
        <begin position="1"/>
        <end position="42"/>
    </location>
</feature>
<evidence type="ECO:0000313" key="2">
    <source>
        <dbReference type="EMBL" id="KAK8023325.1"/>
    </source>
</evidence>